<protein>
    <submittedName>
        <fullName evidence="9">Putative DNA-binding pseudobarrel domain-containing protein</fullName>
    </submittedName>
    <submittedName>
        <fullName evidence="8">Transcription factor B3-Domain family</fullName>
    </submittedName>
</protein>
<dbReference type="Gene3D" id="2.40.330.10">
    <property type="entry name" value="DNA-binding pseudobarrel domain"/>
    <property type="match status" value="2"/>
</dbReference>
<evidence type="ECO:0000256" key="2">
    <source>
        <dbReference type="ARBA" id="ARBA00023015"/>
    </source>
</evidence>
<keyword evidence="3 9" id="KW-0238">DNA-binding</keyword>
<comment type="subcellular location">
    <subcellularLocation>
        <location evidence="1">Nucleus</location>
    </subcellularLocation>
</comment>
<dbReference type="Pfam" id="PF02362">
    <property type="entry name" value="B3"/>
    <property type="match status" value="2"/>
</dbReference>
<dbReference type="GO" id="GO:0003677">
    <property type="term" value="F:DNA binding"/>
    <property type="evidence" value="ECO:0007669"/>
    <property type="project" value="UniProtKB-KW"/>
</dbReference>
<dbReference type="GO" id="GO:0005634">
    <property type="term" value="C:nucleus"/>
    <property type="evidence" value="ECO:0007669"/>
    <property type="project" value="UniProtKB-SubCell"/>
</dbReference>
<keyword evidence="5" id="KW-0539">Nucleus</keyword>
<accession>A0A251UR53</accession>
<reference evidence="8 10" key="1">
    <citation type="journal article" date="2017" name="Nature">
        <title>The sunflower genome provides insights into oil metabolism, flowering and Asterid evolution.</title>
        <authorList>
            <person name="Badouin H."/>
            <person name="Gouzy J."/>
            <person name="Grassa C.J."/>
            <person name="Murat F."/>
            <person name="Staton S.E."/>
            <person name="Cottret L."/>
            <person name="Lelandais-Briere C."/>
            <person name="Owens G.L."/>
            <person name="Carrere S."/>
            <person name="Mayjonade B."/>
            <person name="Legrand L."/>
            <person name="Gill N."/>
            <person name="Kane N.C."/>
            <person name="Bowers J.E."/>
            <person name="Hubner S."/>
            <person name="Bellec A."/>
            <person name="Berard A."/>
            <person name="Berges H."/>
            <person name="Blanchet N."/>
            <person name="Boniface M.C."/>
            <person name="Brunel D."/>
            <person name="Catrice O."/>
            <person name="Chaidir N."/>
            <person name="Claudel C."/>
            <person name="Donnadieu C."/>
            <person name="Faraut T."/>
            <person name="Fievet G."/>
            <person name="Helmstetter N."/>
            <person name="King M."/>
            <person name="Knapp S.J."/>
            <person name="Lai Z."/>
            <person name="Le Paslier M.C."/>
            <person name="Lippi Y."/>
            <person name="Lorenzon L."/>
            <person name="Mandel J.R."/>
            <person name="Marage G."/>
            <person name="Marchand G."/>
            <person name="Marquand E."/>
            <person name="Bret-Mestries E."/>
            <person name="Morien E."/>
            <person name="Nambeesan S."/>
            <person name="Nguyen T."/>
            <person name="Pegot-Espagnet P."/>
            <person name="Pouilly N."/>
            <person name="Raftis F."/>
            <person name="Sallet E."/>
            <person name="Schiex T."/>
            <person name="Thomas J."/>
            <person name="Vandecasteele C."/>
            <person name="Vares D."/>
            <person name="Vear F."/>
            <person name="Vautrin S."/>
            <person name="Crespi M."/>
            <person name="Mangin B."/>
            <person name="Burke J.M."/>
            <person name="Salse J."/>
            <person name="Munos S."/>
            <person name="Vincourt P."/>
            <person name="Rieseberg L.H."/>
            <person name="Langlade N.B."/>
        </authorList>
    </citation>
    <scope>NUCLEOTIDE SEQUENCE [LARGE SCALE GENOMIC DNA]</scope>
    <source>
        <strain evidence="10">cv. SF193</strain>
        <tissue evidence="8">Leaves</tissue>
    </source>
</reference>
<keyword evidence="10" id="KW-1185">Reference proteome</keyword>
<evidence type="ECO:0000256" key="3">
    <source>
        <dbReference type="ARBA" id="ARBA00023125"/>
    </source>
</evidence>
<feature type="region of interest" description="Disordered" evidence="6">
    <location>
        <begin position="239"/>
        <end position="268"/>
    </location>
</feature>
<dbReference type="Proteomes" id="UP000215914">
    <property type="component" value="Chromosome 5"/>
</dbReference>
<dbReference type="OMA" id="MERSYES"/>
<dbReference type="STRING" id="4232.A0A251UR53"/>
<keyword evidence="2" id="KW-0805">Transcription regulation</keyword>
<dbReference type="PANTHER" id="PTHR31674:SF25">
    <property type="entry name" value="B3 DOMAIN-CONTAINING TRANSCRIPTION FACTOR VRN1-LIKE"/>
    <property type="match status" value="1"/>
</dbReference>
<evidence type="ECO:0000313" key="10">
    <source>
        <dbReference type="Proteomes" id="UP000215914"/>
    </source>
</evidence>
<evidence type="ECO:0000313" key="9">
    <source>
        <dbReference type="EMBL" id="OTG25815.1"/>
    </source>
</evidence>
<feature type="domain" description="TF-B3" evidence="7">
    <location>
        <begin position="137"/>
        <end position="235"/>
    </location>
</feature>
<dbReference type="InterPro" id="IPR039218">
    <property type="entry name" value="REM_fam"/>
</dbReference>
<gene>
    <name evidence="9" type="ORF">HannXRQ_Chr05g0151691</name>
    <name evidence="8" type="ORF">HanXRQr2_Chr05g0224691</name>
</gene>
<dbReference type="CDD" id="cd10017">
    <property type="entry name" value="B3_DNA"/>
    <property type="match status" value="2"/>
</dbReference>
<dbReference type="AlphaFoldDB" id="A0A251UR53"/>
<evidence type="ECO:0000313" key="8">
    <source>
        <dbReference type="EMBL" id="KAF5806702.1"/>
    </source>
</evidence>
<dbReference type="Gramene" id="mRNA:HanXRQr2_Chr05g0224691">
    <property type="protein sequence ID" value="mRNA:HanXRQr2_Chr05g0224691"/>
    <property type="gene ID" value="HanXRQr2_Chr05g0224691"/>
</dbReference>
<dbReference type="EMBL" id="CM007894">
    <property type="protein sequence ID" value="OTG25815.1"/>
    <property type="molecule type" value="Genomic_DNA"/>
</dbReference>
<dbReference type="FunCoup" id="A0A251UR53">
    <property type="interactions" value="145"/>
</dbReference>
<organism evidence="9 10">
    <name type="scientific">Helianthus annuus</name>
    <name type="common">Common sunflower</name>
    <dbReference type="NCBI Taxonomy" id="4232"/>
    <lineage>
        <taxon>Eukaryota</taxon>
        <taxon>Viridiplantae</taxon>
        <taxon>Streptophyta</taxon>
        <taxon>Embryophyta</taxon>
        <taxon>Tracheophyta</taxon>
        <taxon>Spermatophyta</taxon>
        <taxon>Magnoliopsida</taxon>
        <taxon>eudicotyledons</taxon>
        <taxon>Gunneridae</taxon>
        <taxon>Pentapetalae</taxon>
        <taxon>asterids</taxon>
        <taxon>campanulids</taxon>
        <taxon>Asterales</taxon>
        <taxon>Asteraceae</taxon>
        <taxon>Asteroideae</taxon>
        <taxon>Heliantheae alliance</taxon>
        <taxon>Heliantheae</taxon>
        <taxon>Helianthus</taxon>
    </lineage>
</organism>
<dbReference type="OrthoDB" id="1399306at2759"/>
<keyword evidence="4" id="KW-0804">Transcription</keyword>
<dbReference type="InterPro" id="IPR003340">
    <property type="entry name" value="B3_DNA-bd"/>
</dbReference>
<dbReference type="PANTHER" id="PTHR31674">
    <property type="entry name" value="B3 DOMAIN-CONTAINING PROTEIN REM-LIKE 3-RELATED"/>
    <property type="match status" value="1"/>
</dbReference>
<sequence>MAASFFVILLDPSASHLRLPSAYVSKHLENKIPKGPVILFVNGGYSWRLKIKKIGDDYCFTDGWNNVVQDIQLGFGDFLCFRPLDQSTFEMTIYRPSGSEKILPPKGDHDGTGGVEYVVTEDDENDQVNGEKEDDDDPYFTPIITKTHTKVLRFPVKFAELAGIDGEGTMVMKNLAGKEWHLGLKMEKTLGKNRYYLTTGWSGFRLENDLSEGDECVIKFIRSEGKLLLVKIPKQEWAARQPQPSGKNQVIDVEKRKRGRPPKQPHISGERVREVMKIKRGEIM</sequence>
<proteinExistence type="predicted"/>
<evidence type="ECO:0000256" key="5">
    <source>
        <dbReference type="ARBA" id="ARBA00023242"/>
    </source>
</evidence>
<dbReference type="InterPro" id="IPR015300">
    <property type="entry name" value="DNA-bd_pseudobarrel_sf"/>
</dbReference>
<name>A0A251UR53_HELAN</name>
<dbReference type="PROSITE" id="PS50863">
    <property type="entry name" value="B3"/>
    <property type="match status" value="2"/>
</dbReference>
<evidence type="ECO:0000256" key="6">
    <source>
        <dbReference type="SAM" id="MobiDB-lite"/>
    </source>
</evidence>
<reference evidence="8" key="3">
    <citation type="submission" date="2020-06" db="EMBL/GenBank/DDBJ databases">
        <title>Helianthus annuus Genome sequencing and assembly Release 2.</title>
        <authorList>
            <person name="Gouzy J."/>
            <person name="Langlade N."/>
            <person name="Munos S."/>
        </authorList>
    </citation>
    <scope>NUCLEOTIDE SEQUENCE</scope>
    <source>
        <tissue evidence="8">Leaves</tissue>
    </source>
</reference>
<feature type="domain" description="TF-B3" evidence="7">
    <location>
        <begin position="2"/>
        <end position="97"/>
    </location>
</feature>
<evidence type="ECO:0000256" key="1">
    <source>
        <dbReference type="ARBA" id="ARBA00004123"/>
    </source>
</evidence>
<dbReference type="EMBL" id="MNCJ02000320">
    <property type="protein sequence ID" value="KAF5806702.1"/>
    <property type="molecule type" value="Genomic_DNA"/>
</dbReference>
<dbReference type="SMART" id="SM01019">
    <property type="entry name" value="B3"/>
    <property type="match status" value="2"/>
</dbReference>
<reference evidence="9" key="2">
    <citation type="submission" date="2017-02" db="EMBL/GenBank/DDBJ databases">
        <title>Sunflower complete genome.</title>
        <authorList>
            <person name="Langlade N."/>
            <person name="Munos S."/>
        </authorList>
    </citation>
    <scope>NUCLEOTIDE SEQUENCE [LARGE SCALE GENOMIC DNA]</scope>
    <source>
        <tissue evidence="9">Leaves</tissue>
    </source>
</reference>
<evidence type="ECO:0000256" key="4">
    <source>
        <dbReference type="ARBA" id="ARBA00023163"/>
    </source>
</evidence>
<dbReference type="SUPFAM" id="SSF101936">
    <property type="entry name" value="DNA-binding pseudobarrel domain"/>
    <property type="match status" value="2"/>
</dbReference>
<evidence type="ECO:0000259" key="7">
    <source>
        <dbReference type="PROSITE" id="PS50863"/>
    </source>
</evidence>
<dbReference type="InParanoid" id="A0A251UR53"/>